<proteinExistence type="predicted"/>
<gene>
    <name evidence="2" type="ORF">H5P27_19110</name>
</gene>
<sequence length="174" mass="19693">MKYLKNTIRLLSLIALTIFFENTVSAQSLQDDTIRANYLIRFVDFIRWERPLNEPVSIGVMGSPSLLRELNSIAAEKQKSGREFRISEFTVEKDESTYDLIYVASGRKQVWQEIISRAQASSVVSVSDEAGFLDAGGLIEFSVQKNRLRFYLNLDAAEDYGVNLSSKLIQLSAK</sequence>
<accession>A0A7X1BBV1</accession>
<evidence type="ECO:0000313" key="3">
    <source>
        <dbReference type="Proteomes" id="UP000526501"/>
    </source>
</evidence>
<dbReference type="InterPro" id="IPR025293">
    <property type="entry name" value="YfiR/HmsC-like"/>
</dbReference>
<dbReference type="Proteomes" id="UP000526501">
    <property type="component" value="Unassembled WGS sequence"/>
</dbReference>
<dbReference type="EMBL" id="JACHVC010000013">
    <property type="protein sequence ID" value="MBC2608173.1"/>
    <property type="molecule type" value="Genomic_DNA"/>
</dbReference>
<keyword evidence="1" id="KW-0732">Signal</keyword>
<organism evidence="2 3">
    <name type="scientific">Pelagicoccus albus</name>
    <dbReference type="NCBI Taxonomy" id="415222"/>
    <lineage>
        <taxon>Bacteria</taxon>
        <taxon>Pseudomonadati</taxon>
        <taxon>Verrucomicrobiota</taxon>
        <taxon>Opitutia</taxon>
        <taxon>Puniceicoccales</taxon>
        <taxon>Pelagicoccaceae</taxon>
        <taxon>Pelagicoccus</taxon>
    </lineage>
</organism>
<name>A0A7X1BBV1_9BACT</name>
<reference evidence="2 3" key="1">
    <citation type="submission" date="2020-07" db="EMBL/GenBank/DDBJ databases">
        <authorList>
            <person name="Feng X."/>
        </authorList>
    </citation>
    <scope>NUCLEOTIDE SEQUENCE [LARGE SCALE GENOMIC DNA]</scope>
    <source>
        <strain evidence="2 3">JCM23202</strain>
    </source>
</reference>
<comment type="caution">
    <text evidence="2">The sequence shown here is derived from an EMBL/GenBank/DDBJ whole genome shotgun (WGS) entry which is preliminary data.</text>
</comment>
<feature type="signal peptide" evidence="1">
    <location>
        <begin position="1"/>
        <end position="26"/>
    </location>
</feature>
<evidence type="ECO:0000313" key="2">
    <source>
        <dbReference type="EMBL" id="MBC2608173.1"/>
    </source>
</evidence>
<feature type="chain" id="PRO_5031340984" evidence="1">
    <location>
        <begin position="27"/>
        <end position="174"/>
    </location>
</feature>
<dbReference type="Pfam" id="PF13689">
    <property type="entry name" value="DUF4154"/>
    <property type="match status" value="1"/>
</dbReference>
<keyword evidence="3" id="KW-1185">Reference proteome</keyword>
<protein>
    <submittedName>
        <fullName evidence="2">YfiR family protein</fullName>
    </submittedName>
</protein>
<dbReference type="RefSeq" id="WP_185662025.1">
    <property type="nucleotide sequence ID" value="NZ_CAWPOO010000013.1"/>
</dbReference>
<dbReference type="AlphaFoldDB" id="A0A7X1BBV1"/>
<evidence type="ECO:0000256" key="1">
    <source>
        <dbReference type="SAM" id="SignalP"/>
    </source>
</evidence>